<dbReference type="OrthoDB" id="2659078at2"/>
<feature type="signal peptide" evidence="1">
    <location>
        <begin position="1"/>
        <end position="29"/>
    </location>
</feature>
<comment type="caution">
    <text evidence="2">The sequence shown here is derived from an EMBL/GenBank/DDBJ whole genome shotgun (WGS) entry which is preliminary data.</text>
</comment>
<sequence length="208" mass="22557">MKKMNGFIAAAVCTGLLAGLGAMTFSARAAENETADIPEAIEEYTGTLPVASESVVTTVTASDENSELEELRSKGQRAAGEYIRQEKILLGELAPDAPRITLDEAEDIISGGGTVYEIMERFNSIHGYPDFLGGSGITRAEYWLGEDDSSMLLMYIEEPKIWFIDESGELTAYRLDSDRGIAGDANGDGFFNISDVEQDIQIVLINPN</sequence>
<keyword evidence="1" id="KW-0732">Signal</keyword>
<accession>A0A315Y1G7</accession>
<evidence type="ECO:0000313" key="2">
    <source>
        <dbReference type="EMBL" id="PWJ12295.1"/>
    </source>
</evidence>
<organism evidence="2 3">
    <name type="scientific">Ruminococcus flavefaciens</name>
    <dbReference type="NCBI Taxonomy" id="1265"/>
    <lineage>
        <taxon>Bacteria</taxon>
        <taxon>Bacillati</taxon>
        <taxon>Bacillota</taxon>
        <taxon>Clostridia</taxon>
        <taxon>Eubacteriales</taxon>
        <taxon>Oscillospiraceae</taxon>
        <taxon>Ruminococcus</taxon>
    </lineage>
</organism>
<dbReference type="EMBL" id="QGDI01000007">
    <property type="protein sequence ID" value="PWJ12295.1"/>
    <property type="molecule type" value="Genomic_DNA"/>
</dbReference>
<feature type="chain" id="PRO_5016343540" evidence="1">
    <location>
        <begin position="30"/>
        <end position="208"/>
    </location>
</feature>
<evidence type="ECO:0000256" key="1">
    <source>
        <dbReference type="SAM" id="SignalP"/>
    </source>
</evidence>
<gene>
    <name evidence="2" type="ORF">IE37_01986</name>
</gene>
<dbReference type="Proteomes" id="UP000245720">
    <property type="component" value="Unassembled WGS sequence"/>
</dbReference>
<reference evidence="2 3" key="1">
    <citation type="submission" date="2018-05" db="EMBL/GenBank/DDBJ databases">
        <title>The Hungate 1000. A catalogue of reference genomes from the rumen microbiome.</title>
        <authorList>
            <person name="Kelly W."/>
        </authorList>
    </citation>
    <scope>NUCLEOTIDE SEQUENCE [LARGE SCALE GENOMIC DNA]</scope>
    <source>
        <strain evidence="2 3">SAb67</strain>
    </source>
</reference>
<proteinExistence type="predicted"/>
<name>A0A315Y1G7_RUMFL</name>
<protein>
    <submittedName>
        <fullName evidence="2">Uncharacterized protein</fullName>
    </submittedName>
</protein>
<dbReference type="RefSeq" id="WP_109726750.1">
    <property type="nucleotide sequence ID" value="NZ_QGDI01000007.1"/>
</dbReference>
<dbReference type="AlphaFoldDB" id="A0A315Y1G7"/>
<evidence type="ECO:0000313" key="3">
    <source>
        <dbReference type="Proteomes" id="UP000245720"/>
    </source>
</evidence>